<accession>A0A8R1V2Z9</accession>
<gene>
    <name evidence="1" type="primary">WBGene00283456</name>
</gene>
<sequence length="350" mass="37065">MVERTSDSVPSSSVYPRCLYECAMKLQVSALNTQEEEVATAVEGARCGTTGRAPHLEYCNDRIRSTPREKVETTPDLTPTSNMEQLHIKSAHPLNCSSLLDPSADALASITILSFLGAGVGAGVGAATTIGTGYGTNCAAAAAAAPAAARRSRTSRTATAAAAAAAAAAPRRTAGASRRRAGAAAAAWSSRRQAPEVPAPLLEAREAAPCARSSGEAPELHRALGSVRVARMGQAWHRMEPRRDAPEDALRRELRSPSAPALQPHMVFARAAPQLGLQWVADMVQAPRPLQGATPYLVSPRALPVTVHRDIRGCRSVHVEVVHLCQIHKANEMLRDALVGYSPAENQKYL</sequence>
<keyword evidence="2" id="KW-1185">Reference proteome</keyword>
<accession>A0A2A6CT27</accession>
<organism evidence="1 2">
    <name type="scientific">Pristionchus pacificus</name>
    <name type="common">Parasitic nematode worm</name>
    <dbReference type="NCBI Taxonomy" id="54126"/>
    <lineage>
        <taxon>Eukaryota</taxon>
        <taxon>Metazoa</taxon>
        <taxon>Ecdysozoa</taxon>
        <taxon>Nematoda</taxon>
        <taxon>Chromadorea</taxon>
        <taxon>Rhabditida</taxon>
        <taxon>Rhabditina</taxon>
        <taxon>Diplogasteromorpha</taxon>
        <taxon>Diplogasteroidea</taxon>
        <taxon>Neodiplogasteridae</taxon>
        <taxon>Pristionchus</taxon>
    </lineage>
</organism>
<name>A0A2A6CT27_PRIPA</name>
<reference evidence="1" key="2">
    <citation type="submission" date="2022-06" db="UniProtKB">
        <authorList>
            <consortium name="EnsemblMetazoa"/>
        </authorList>
    </citation>
    <scope>IDENTIFICATION</scope>
    <source>
        <strain evidence="1">PS312</strain>
    </source>
</reference>
<evidence type="ECO:0000313" key="1">
    <source>
        <dbReference type="EnsemblMetazoa" id="PPA45087.1"/>
    </source>
</evidence>
<proteinExistence type="predicted"/>
<evidence type="ECO:0000313" key="2">
    <source>
        <dbReference type="Proteomes" id="UP000005239"/>
    </source>
</evidence>
<dbReference type="EnsemblMetazoa" id="PPA45087.1">
    <property type="protein sequence ID" value="PPA45087.1"/>
    <property type="gene ID" value="WBGene00283456"/>
</dbReference>
<reference evidence="2" key="1">
    <citation type="journal article" date="2008" name="Nat. Genet.">
        <title>The Pristionchus pacificus genome provides a unique perspective on nematode lifestyle and parasitism.</title>
        <authorList>
            <person name="Dieterich C."/>
            <person name="Clifton S.W."/>
            <person name="Schuster L.N."/>
            <person name="Chinwalla A."/>
            <person name="Delehaunty K."/>
            <person name="Dinkelacker I."/>
            <person name="Fulton L."/>
            <person name="Fulton R."/>
            <person name="Godfrey J."/>
            <person name="Minx P."/>
            <person name="Mitreva M."/>
            <person name="Roeseler W."/>
            <person name="Tian H."/>
            <person name="Witte H."/>
            <person name="Yang S.P."/>
            <person name="Wilson R.K."/>
            <person name="Sommer R.J."/>
        </authorList>
    </citation>
    <scope>NUCLEOTIDE SEQUENCE [LARGE SCALE GENOMIC DNA]</scope>
    <source>
        <strain evidence="2">PS312</strain>
    </source>
</reference>
<dbReference type="Proteomes" id="UP000005239">
    <property type="component" value="Unassembled WGS sequence"/>
</dbReference>
<protein>
    <submittedName>
        <fullName evidence="1">Uncharacterized protein</fullName>
    </submittedName>
</protein>
<dbReference type="AlphaFoldDB" id="A0A2A6CT27"/>